<dbReference type="STRING" id="882082.SaccyDRAFT_1460"/>
<dbReference type="EMBL" id="CM001440">
    <property type="protein sequence ID" value="EHR60364.1"/>
    <property type="molecule type" value="Genomic_DNA"/>
</dbReference>
<accession>H5XEX0</accession>
<organism evidence="3 4">
    <name type="scientific">Saccharomonospora cyanea NA-134</name>
    <dbReference type="NCBI Taxonomy" id="882082"/>
    <lineage>
        <taxon>Bacteria</taxon>
        <taxon>Bacillati</taxon>
        <taxon>Actinomycetota</taxon>
        <taxon>Actinomycetes</taxon>
        <taxon>Pseudonocardiales</taxon>
        <taxon>Pseudonocardiaceae</taxon>
        <taxon>Saccharomonospora</taxon>
    </lineage>
</organism>
<keyword evidence="4" id="KW-1185">Reference proteome</keyword>
<feature type="transmembrane region" description="Helical" evidence="2">
    <location>
        <begin position="49"/>
        <end position="72"/>
    </location>
</feature>
<keyword evidence="2" id="KW-0472">Membrane</keyword>
<keyword evidence="2" id="KW-0812">Transmembrane</keyword>
<dbReference type="Proteomes" id="UP000002791">
    <property type="component" value="Chromosome"/>
</dbReference>
<sequence length="139" mass="14203">MTSSTGSGFAADEGNEERECVFHSGTPSLGREDVSPASPRRAAGSRVSALLLIVWTCASLLACLLAGLLGFVEVVRACDGTAALRFGAGIEVRCHDAGNPAGTPVNAVAAVVLFAGAGLAVTLLLAIWHGIVRAREDSR</sequence>
<dbReference type="RefSeq" id="WP_005454904.1">
    <property type="nucleotide sequence ID" value="NZ_CM001440.1"/>
</dbReference>
<keyword evidence="2" id="KW-1133">Transmembrane helix</keyword>
<name>H5XEX0_9PSEU</name>
<evidence type="ECO:0000313" key="3">
    <source>
        <dbReference type="EMBL" id="EHR60364.1"/>
    </source>
</evidence>
<dbReference type="AlphaFoldDB" id="H5XEX0"/>
<dbReference type="OrthoDB" id="3556787at2"/>
<protein>
    <submittedName>
        <fullName evidence="3">Uncharacterized protein</fullName>
    </submittedName>
</protein>
<dbReference type="HOGENOM" id="CLU_166868_0_0_11"/>
<feature type="region of interest" description="Disordered" evidence="1">
    <location>
        <begin position="1"/>
        <end position="41"/>
    </location>
</feature>
<evidence type="ECO:0000256" key="2">
    <source>
        <dbReference type="SAM" id="Phobius"/>
    </source>
</evidence>
<evidence type="ECO:0000256" key="1">
    <source>
        <dbReference type="SAM" id="MobiDB-lite"/>
    </source>
</evidence>
<gene>
    <name evidence="3" type="ORF">SaccyDRAFT_1460</name>
</gene>
<proteinExistence type="predicted"/>
<feature type="transmembrane region" description="Helical" evidence="2">
    <location>
        <begin position="107"/>
        <end position="131"/>
    </location>
</feature>
<evidence type="ECO:0000313" key="4">
    <source>
        <dbReference type="Proteomes" id="UP000002791"/>
    </source>
</evidence>
<reference evidence="3 4" key="1">
    <citation type="submission" date="2011-11" db="EMBL/GenBank/DDBJ databases">
        <title>The Noncontiguous Finished sequence of Saccharomonospora cyanea NA-134.</title>
        <authorList>
            <consortium name="US DOE Joint Genome Institute"/>
            <person name="Lucas S."/>
            <person name="Han J."/>
            <person name="Lapidus A."/>
            <person name="Cheng J.-F."/>
            <person name="Goodwin L."/>
            <person name="Pitluck S."/>
            <person name="Peters L."/>
            <person name="Ovchinnikova G."/>
            <person name="Lu M."/>
            <person name="Detter J.C."/>
            <person name="Han C."/>
            <person name="Tapia R."/>
            <person name="Land M."/>
            <person name="Hauser L."/>
            <person name="Kyrpides N."/>
            <person name="Ivanova N."/>
            <person name="Pagani I."/>
            <person name="Brambilla E.-M."/>
            <person name="Klenk H.-P."/>
            <person name="Woyke T."/>
        </authorList>
    </citation>
    <scope>NUCLEOTIDE SEQUENCE [LARGE SCALE GENOMIC DNA]</scope>
    <source>
        <strain evidence="3 4">NA-134</strain>
    </source>
</reference>